<organism evidence="2 3">
    <name type="scientific">Toxocara canis</name>
    <name type="common">Canine roundworm</name>
    <dbReference type="NCBI Taxonomy" id="6265"/>
    <lineage>
        <taxon>Eukaryota</taxon>
        <taxon>Metazoa</taxon>
        <taxon>Ecdysozoa</taxon>
        <taxon>Nematoda</taxon>
        <taxon>Chromadorea</taxon>
        <taxon>Rhabditida</taxon>
        <taxon>Spirurina</taxon>
        <taxon>Ascaridomorpha</taxon>
        <taxon>Ascaridoidea</taxon>
        <taxon>Toxocaridae</taxon>
        <taxon>Toxocara</taxon>
    </lineage>
</organism>
<keyword evidence="2" id="KW-1185">Reference proteome</keyword>
<sequence length="231" mass="26835">MAKKKSGDDYGLSKHGSEMSLDAALVACINNITDIKPSKVVIDVHKQLIVKFQPDVQKMSEAYVKSIDMLAESGNSAFPAARQRAVELKELASYMREVNRRHKETIGKFSLLVTKVNAYGHDEKEKLKEFHRSYEAREKAMKKSLHKKKQHDPDALEKFYVKERNLALRQQYQRYKFFVERHNEWLRDYMCLFGAFKQMFGELPIPETCDNAVNVCQNFAQSLFLSFQQSL</sequence>
<dbReference type="EMBL" id="UYWY01021808">
    <property type="protein sequence ID" value="VDM44931.1"/>
    <property type="molecule type" value="Genomic_DNA"/>
</dbReference>
<evidence type="ECO:0000313" key="1">
    <source>
        <dbReference type="EMBL" id="VDM44931.1"/>
    </source>
</evidence>
<accession>A0A183UYP0</accession>
<dbReference type="AlphaFoldDB" id="A0A183UYP0"/>
<evidence type="ECO:0000313" key="3">
    <source>
        <dbReference type="WBParaSite" id="TCNE_0001361001-mRNA-1"/>
    </source>
</evidence>
<dbReference type="InterPro" id="IPR027267">
    <property type="entry name" value="AH/BAR_dom_sf"/>
</dbReference>
<proteinExistence type="predicted"/>
<protein>
    <submittedName>
        <fullName evidence="3">BAR domain-containing protein</fullName>
    </submittedName>
</protein>
<gene>
    <name evidence="1" type="ORF">TCNE_LOCUS13610</name>
</gene>
<dbReference type="SUPFAM" id="SSF103657">
    <property type="entry name" value="BAR/IMD domain-like"/>
    <property type="match status" value="1"/>
</dbReference>
<name>A0A183UYP0_TOXCA</name>
<evidence type="ECO:0000313" key="2">
    <source>
        <dbReference type="Proteomes" id="UP000050794"/>
    </source>
</evidence>
<dbReference type="Proteomes" id="UP000050794">
    <property type="component" value="Unassembled WGS sequence"/>
</dbReference>
<dbReference type="WBParaSite" id="TCNE_0001361001-mRNA-1">
    <property type="protein sequence ID" value="TCNE_0001361001-mRNA-1"/>
    <property type="gene ID" value="TCNE_0001361001"/>
</dbReference>
<reference evidence="1 2" key="2">
    <citation type="submission" date="2018-11" db="EMBL/GenBank/DDBJ databases">
        <authorList>
            <consortium name="Pathogen Informatics"/>
        </authorList>
    </citation>
    <scope>NUCLEOTIDE SEQUENCE [LARGE SCALE GENOMIC DNA]</scope>
</reference>
<reference evidence="3" key="1">
    <citation type="submission" date="2016-06" db="UniProtKB">
        <authorList>
            <consortium name="WormBaseParasite"/>
        </authorList>
    </citation>
    <scope>IDENTIFICATION</scope>
</reference>